<protein>
    <submittedName>
        <fullName evidence="2">tRNA threonylcarbamoyladenosine biosynthesis protein TsaB</fullName>
    </submittedName>
</protein>
<dbReference type="CDD" id="cd24032">
    <property type="entry name" value="ASKHA_NBD_TsaB"/>
    <property type="match status" value="1"/>
</dbReference>
<dbReference type="EMBL" id="FQWY01000002">
    <property type="protein sequence ID" value="SHG39003.1"/>
    <property type="molecule type" value="Genomic_DNA"/>
</dbReference>
<dbReference type="PANTHER" id="PTHR11735">
    <property type="entry name" value="TRNA N6-ADENOSINE THREONYLCARBAMOYLTRANSFERASE"/>
    <property type="match status" value="1"/>
</dbReference>
<reference evidence="3" key="1">
    <citation type="submission" date="2016-11" db="EMBL/GenBank/DDBJ databases">
        <authorList>
            <person name="Varghese N."/>
            <person name="Submissions S."/>
        </authorList>
    </citation>
    <scope>NUCLEOTIDE SEQUENCE [LARGE SCALE GENOMIC DNA]</scope>
    <source>
        <strain evidence="3">DSM 11003</strain>
    </source>
</reference>
<keyword evidence="3" id="KW-1185">Reference proteome</keyword>
<evidence type="ECO:0000313" key="3">
    <source>
        <dbReference type="Proteomes" id="UP000242329"/>
    </source>
</evidence>
<dbReference type="NCBIfam" id="TIGR03725">
    <property type="entry name" value="T6A_YeaZ"/>
    <property type="match status" value="1"/>
</dbReference>
<dbReference type="InterPro" id="IPR000905">
    <property type="entry name" value="Gcp-like_dom"/>
</dbReference>
<organism evidence="2 3">
    <name type="scientific">Thermosyntropha lipolytica DSM 11003</name>
    <dbReference type="NCBI Taxonomy" id="1123382"/>
    <lineage>
        <taxon>Bacteria</taxon>
        <taxon>Bacillati</taxon>
        <taxon>Bacillota</taxon>
        <taxon>Clostridia</taxon>
        <taxon>Eubacteriales</taxon>
        <taxon>Syntrophomonadaceae</taxon>
        <taxon>Thermosyntropha</taxon>
    </lineage>
</organism>
<dbReference type="InterPro" id="IPR043129">
    <property type="entry name" value="ATPase_NBD"/>
</dbReference>
<evidence type="ECO:0000259" key="1">
    <source>
        <dbReference type="Pfam" id="PF00814"/>
    </source>
</evidence>
<dbReference type="GO" id="GO:0005829">
    <property type="term" value="C:cytosol"/>
    <property type="evidence" value="ECO:0007669"/>
    <property type="project" value="TreeGrafter"/>
</dbReference>
<feature type="domain" description="Gcp-like" evidence="1">
    <location>
        <begin position="33"/>
        <end position="204"/>
    </location>
</feature>
<gene>
    <name evidence="2" type="ORF">SAMN02745221_00089</name>
</gene>
<dbReference type="Gene3D" id="3.30.420.40">
    <property type="match status" value="2"/>
</dbReference>
<name>A0A1M5JG29_9FIRM</name>
<sequence>MLLLAIDSATPVAGVAILNEEKVLYEEFCNYRKTHSETLLPMIDRALKVCACSLHDIDVIGITAGPGSFTGLRIGMAAVKGLSLATGKPIVAVSTLDMLAANVLPCEDILAVPLLDARKNEVYSAVYTFRYGTMQKVVEEKAWGIEELALKIREKKESLFKKYVVILGDGYYPYAAYWQEVLEESLLLPPEHLMYPRSAAMGKIALAKAERGDFADVFTLTPVYLRLSEAEYRLGRGEL</sequence>
<proteinExistence type="predicted"/>
<dbReference type="OrthoDB" id="9784166at2"/>
<dbReference type="InterPro" id="IPR022496">
    <property type="entry name" value="T6A_TsaB"/>
</dbReference>
<dbReference type="AlphaFoldDB" id="A0A1M5JG29"/>
<dbReference type="SUPFAM" id="SSF53067">
    <property type="entry name" value="Actin-like ATPase domain"/>
    <property type="match status" value="2"/>
</dbReference>
<dbReference type="PANTHER" id="PTHR11735:SF11">
    <property type="entry name" value="TRNA THREONYLCARBAMOYLADENOSINE BIOSYNTHESIS PROTEIN TSAB"/>
    <property type="match status" value="1"/>
</dbReference>
<dbReference type="RefSeq" id="WP_073088838.1">
    <property type="nucleotide sequence ID" value="NZ_FQWY01000002.1"/>
</dbReference>
<dbReference type="Proteomes" id="UP000242329">
    <property type="component" value="Unassembled WGS sequence"/>
</dbReference>
<evidence type="ECO:0000313" key="2">
    <source>
        <dbReference type="EMBL" id="SHG39003.1"/>
    </source>
</evidence>
<dbReference type="GO" id="GO:0002949">
    <property type="term" value="P:tRNA threonylcarbamoyladenosine modification"/>
    <property type="evidence" value="ECO:0007669"/>
    <property type="project" value="InterPro"/>
</dbReference>
<accession>A0A1M5JG29</accession>
<dbReference type="Pfam" id="PF00814">
    <property type="entry name" value="TsaD"/>
    <property type="match status" value="1"/>
</dbReference>
<dbReference type="STRING" id="1123382.SAMN02745221_00089"/>